<dbReference type="AlphaFoldDB" id="A0A5J4UJ51"/>
<name>A0A5J4UJ51_9EUKA</name>
<gene>
    <name evidence="1" type="ORF">EZS28_034239</name>
</gene>
<accession>A0A5J4UJ51</accession>
<sequence length="254" mass="27477">MNTDIQQLENSANGDFTFSIESGTVWMYDYNWYNSGDTVSDQVTPASDATPLADSGTRVAGISNEYSRGYHKHPLQVSTSLPSKDTSACNIGQASTYAKSDHQHPIQTEDTIQVSDSVDGSYGTVDSYAINNHSHPINVQTNASIASAVIGVRNNGSSAFYSRYDHIHPQQMTYDGNITATKFIKTGELATEILCANGNSTTDIIIKTTSQSISGAKTFNNYTTADGYKISNGTSQKMLLANGSTKPLCFYRTN</sequence>
<dbReference type="Proteomes" id="UP000324800">
    <property type="component" value="Unassembled WGS sequence"/>
</dbReference>
<evidence type="ECO:0000313" key="1">
    <source>
        <dbReference type="EMBL" id="KAA6370234.1"/>
    </source>
</evidence>
<dbReference type="EMBL" id="SNRW01015589">
    <property type="protein sequence ID" value="KAA6370234.1"/>
    <property type="molecule type" value="Genomic_DNA"/>
</dbReference>
<protein>
    <submittedName>
        <fullName evidence="1">Uncharacterized protein</fullName>
    </submittedName>
</protein>
<proteinExistence type="predicted"/>
<evidence type="ECO:0000313" key="2">
    <source>
        <dbReference type="Proteomes" id="UP000324800"/>
    </source>
</evidence>
<organism evidence="1 2">
    <name type="scientific">Streblomastix strix</name>
    <dbReference type="NCBI Taxonomy" id="222440"/>
    <lineage>
        <taxon>Eukaryota</taxon>
        <taxon>Metamonada</taxon>
        <taxon>Preaxostyla</taxon>
        <taxon>Oxymonadida</taxon>
        <taxon>Streblomastigidae</taxon>
        <taxon>Streblomastix</taxon>
    </lineage>
</organism>
<comment type="caution">
    <text evidence="1">The sequence shown here is derived from an EMBL/GenBank/DDBJ whole genome shotgun (WGS) entry which is preliminary data.</text>
</comment>
<reference evidence="1 2" key="1">
    <citation type="submission" date="2019-03" db="EMBL/GenBank/DDBJ databases">
        <title>Single cell metagenomics reveals metabolic interactions within the superorganism composed of flagellate Streblomastix strix and complex community of Bacteroidetes bacteria on its surface.</title>
        <authorList>
            <person name="Treitli S.C."/>
            <person name="Kolisko M."/>
            <person name="Husnik F."/>
            <person name="Keeling P."/>
            <person name="Hampl V."/>
        </authorList>
    </citation>
    <scope>NUCLEOTIDE SEQUENCE [LARGE SCALE GENOMIC DNA]</scope>
    <source>
        <strain evidence="1">ST1C</strain>
    </source>
</reference>